<protein>
    <submittedName>
        <fullName evidence="5">Ca2+-binding RTX toxin-like protein</fullName>
    </submittedName>
</protein>
<dbReference type="InterPro" id="IPR011049">
    <property type="entry name" value="Serralysin-like_metalloprot_C"/>
</dbReference>
<name>A0A562NUH3_9RHOB</name>
<accession>A0A562NUH3</accession>
<dbReference type="PROSITE" id="PS00330">
    <property type="entry name" value="HEMOLYSIN_CALCIUM"/>
    <property type="match status" value="3"/>
</dbReference>
<dbReference type="PANTHER" id="PTHR38340">
    <property type="entry name" value="S-LAYER PROTEIN"/>
    <property type="match status" value="1"/>
</dbReference>
<evidence type="ECO:0000256" key="2">
    <source>
        <dbReference type="ARBA" id="ARBA00022525"/>
    </source>
</evidence>
<evidence type="ECO:0000313" key="5">
    <source>
        <dbReference type="EMBL" id="TWI35700.1"/>
    </source>
</evidence>
<dbReference type="SUPFAM" id="SSF51120">
    <property type="entry name" value="beta-Roll"/>
    <property type="match status" value="3"/>
</dbReference>
<evidence type="ECO:0000259" key="4">
    <source>
        <dbReference type="Pfam" id="PF13403"/>
    </source>
</evidence>
<dbReference type="PANTHER" id="PTHR38340:SF1">
    <property type="entry name" value="S-LAYER PROTEIN"/>
    <property type="match status" value="1"/>
</dbReference>
<feature type="region of interest" description="Disordered" evidence="3">
    <location>
        <begin position="33"/>
        <end position="81"/>
    </location>
</feature>
<dbReference type="InterPro" id="IPR036844">
    <property type="entry name" value="Hint_dom_sf"/>
</dbReference>
<dbReference type="GO" id="GO:0005576">
    <property type="term" value="C:extracellular region"/>
    <property type="evidence" value="ECO:0007669"/>
    <property type="project" value="UniProtKB-SubCell"/>
</dbReference>
<dbReference type="OrthoDB" id="6305173at2"/>
<dbReference type="PRINTS" id="PR00313">
    <property type="entry name" value="CABNDNGRPT"/>
</dbReference>
<organism evidence="5 6">
    <name type="scientific">Paracoccus sulfuroxidans</name>
    <dbReference type="NCBI Taxonomy" id="384678"/>
    <lineage>
        <taxon>Bacteria</taxon>
        <taxon>Pseudomonadati</taxon>
        <taxon>Pseudomonadota</taxon>
        <taxon>Alphaproteobacteria</taxon>
        <taxon>Rhodobacterales</taxon>
        <taxon>Paracoccaceae</taxon>
        <taxon>Paracoccus</taxon>
    </lineage>
</organism>
<comment type="caution">
    <text evidence="5">The sequence shown here is derived from an EMBL/GenBank/DDBJ whole genome shotgun (WGS) entry which is preliminary data.</text>
</comment>
<comment type="subcellular location">
    <subcellularLocation>
        <location evidence="1">Secreted</location>
    </subcellularLocation>
</comment>
<dbReference type="InterPro" id="IPR028992">
    <property type="entry name" value="Hedgehog/Intein_dom"/>
</dbReference>
<dbReference type="InterPro" id="IPR050557">
    <property type="entry name" value="RTX_toxin/Mannuronan_C5-epim"/>
</dbReference>
<dbReference type="AlphaFoldDB" id="A0A562NUH3"/>
<reference evidence="5 6" key="1">
    <citation type="journal article" date="2015" name="Stand. Genomic Sci.">
        <title>Genomic Encyclopedia of Bacterial and Archaeal Type Strains, Phase III: the genomes of soil and plant-associated and newly described type strains.</title>
        <authorList>
            <person name="Whitman W.B."/>
            <person name="Woyke T."/>
            <person name="Klenk H.P."/>
            <person name="Zhou Y."/>
            <person name="Lilburn T.G."/>
            <person name="Beck B.J."/>
            <person name="De Vos P."/>
            <person name="Vandamme P."/>
            <person name="Eisen J.A."/>
            <person name="Garrity G."/>
            <person name="Hugenholtz P."/>
            <person name="Kyrpides N.C."/>
        </authorList>
    </citation>
    <scope>NUCLEOTIDE SEQUENCE [LARGE SCALE GENOMIC DNA]</scope>
    <source>
        <strain evidence="5 6">CGMCC 1.5364</strain>
    </source>
</reference>
<dbReference type="Pfam" id="PF13403">
    <property type="entry name" value="Hint_2"/>
    <property type="match status" value="1"/>
</dbReference>
<dbReference type="InterPro" id="IPR018511">
    <property type="entry name" value="Hemolysin-typ_Ca-bd_CS"/>
</dbReference>
<dbReference type="GO" id="GO:0005509">
    <property type="term" value="F:calcium ion binding"/>
    <property type="evidence" value="ECO:0007669"/>
    <property type="project" value="InterPro"/>
</dbReference>
<proteinExistence type="predicted"/>
<gene>
    <name evidence="5" type="ORF">IQ24_01058</name>
</gene>
<evidence type="ECO:0000256" key="1">
    <source>
        <dbReference type="ARBA" id="ARBA00004613"/>
    </source>
</evidence>
<keyword evidence="2" id="KW-0964">Secreted</keyword>
<dbReference type="Proteomes" id="UP000316225">
    <property type="component" value="Unassembled WGS sequence"/>
</dbReference>
<sequence length="654" mass="69172">MAILPGTSGNDSLTGGAGDDLITGGAGNDILDGGAGSDTVDGGDGSDLLHWGENPGATGDHDIYHGGSTGENYDENRYGNRDGGDTLSLHGTHGFDVHFTNSEDGTATDAYGNTLTFDGIERFEGSAGNDHIDASGAQGVPAHDGTPVHGLTILAGEGDDYIHGSELADVLDGGAGNDTVYGGGGDDLIQSSIGDDLVYGGDGADGIRWGLGDPNIPTGHDTYWGGESANPYEEDTLNAWHIDQNGNGVRLVFTDVEGGMGYDFAGTSSLEFHEFESIRTGGGHDTINASGAVTDGGKGIKVSTNWGNDSITGSDADDLIEAGEGADTIEGGAGNDFIALSYDIFQPVSPVDQESDLLILRDDFGSDLVRGFSLGNGQLDPEGRPAAMDRLDVSDLHDADGNPVNLQDVVVSSVTLNGVESAVLTFPNGETLTLHNIKAADLTPQVLNQMGIPCFCQGTLLRTHEGEKRVEDLAVGDLVWTHDHGLQPIRWIGRRKLDRIDLTLAPKLRPIRIRTGALGKGVPHSDLMVSPQHRMLVRSSITHRMFGSDEVLVAVKHLLELDGVEQIDTDEVEYFHLLFDGHEILCSNGAESESLYTGAEALKSVGPAARDEIFALFPELRDHPFEAARPIISGAKARKMAWRHRCNSRPLYAS</sequence>
<keyword evidence="6" id="KW-1185">Reference proteome</keyword>
<dbReference type="Gene3D" id="2.170.16.10">
    <property type="entry name" value="Hedgehog/Intein (Hint) domain"/>
    <property type="match status" value="1"/>
</dbReference>
<dbReference type="InterPro" id="IPR001343">
    <property type="entry name" value="Hemolysn_Ca-bd"/>
</dbReference>
<evidence type="ECO:0000256" key="3">
    <source>
        <dbReference type="SAM" id="MobiDB-lite"/>
    </source>
</evidence>
<dbReference type="SUPFAM" id="SSF51294">
    <property type="entry name" value="Hedgehog/intein (Hint) domain"/>
    <property type="match status" value="1"/>
</dbReference>
<dbReference type="Gene3D" id="2.150.10.10">
    <property type="entry name" value="Serralysin-like metalloprotease, C-terminal"/>
    <property type="match status" value="2"/>
</dbReference>
<feature type="domain" description="Hedgehog/Intein (Hint)" evidence="4">
    <location>
        <begin position="453"/>
        <end position="598"/>
    </location>
</feature>
<dbReference type="EMBL" id="VLKU01000003">
    <property type="protein sequence ID" value="TWI35700.1"/>
    <property type="molecule type" value="Genomic_DNA"/>
</dbReference>
<evidence type="ECO:0000313" key="6">
    <source>
        <dbReference type="Proteomes" id="UP000316225"/>
    </source>
</evidence>
<dbReference type="RefSeq" id="WP_145396772.1">
    <property type="nucleotide sequence ID" value="NZ_VLKU01000003.1"/>
</dbReference>
<dbReference type="Pfam" id="PF00353">
    <property type="entry name" value="HemolysinCabind"/>
    <property type="match status" value="4"/>
</dbReference>